<proteinExistence type="predicted"/>
<sequence length="58" mass="6724">MDRHRGLEPRTIQQSWLSSALPDELMAVFDMSLTAYFLSGLSAMRKVQKRPHTNMMEL</sequence>
<name>D3GTB8_ECO44</name>
<dbReference type="AlphaFoldDB" id="D3GTB8"/>
<evidence type="ECO:0000313" key="1">
    <source>
        <dbReference type="EMBL" id="CBG33197.1"/>
    </source>
</evidence>
<dbReference type="EMBL" id="FN554766">
    <property type="protein sequence ID" value="CBG33197.1"/>
    <property type="molecule type" value="Genomic_DNA"/>
</dbReference>
<dbReference type="Proteomes" id="UP000001407">
    <property type="component" value="Chromosome"/>
</dbReference>
<dbReference type="KEGG" id="elo:EC042_0363"/>
<evidence type="ECO:0000313" key="2">
    <source>
        <dbReference type="Proteomes" id="UP000001407"/>
    </source>
</evidence>
<gene>
    <name evidence="1" type="ordered locus">EC042_0363</name>
</gene>
<reference evidence="1 2" key="1">
    <citation type="journal article" date="2010" name="PLoS ONE">
        <title>Complete genome sequence and comparative metabolic profiling of the prototypical enteroaggregative Escherichia coli strain 042.</title>
        <authorList>
            <person name="Chaudhuri R.R."/>
            <person name="Sebaihia M."/>
            <person name="Hobman J.L."/>
            <person name="Webber M.A."/>
            <person name="Leyton D.L."/>
            <person name="Goldberg M.D."/>
            <person name="Cunningham A.F."/>
            <person name="Scott-Tucker A."/>
            <person name="Ferguson P.R."/>
            <person name="Thomas C.M."/>
            <person name="Frankel G."/>
            <person name="Tang C.M."/>
            <person name="Dudley E.G."/>
            <person name="Roberts I.S."/>
            <person name="Rasko D.A."/>
            <person name="Pallen M.J."/>
            <person name="Parkhill J."/>
            <person name="Nataro J.P."/>
            <person name="Thomson N.R."/>
            <person name="Henderson I.R."/>
        </authorList>
    </citation>
    <scope>NUCLEOTIDE SEQUENCE [LARGE SCALE GENOMIC DNA]</scope>
    <source>
        <strain evidence="2">042 / EAEC</strain>
    </source>
</reference>
<dbReference type="HOGENOM" id="CLU_2972157_0_0_6"/>
<accession>D3GTB8</accession>
<organism evidence="1 2">
    <name type="scientific">Escherichia coli O44:H18 (strain 042 / EAEC)</name>
    <dbReference type="NCBI Taxonomy" id="216592"/>
    <lineage>
        <taxon>Bacteria</taxon>
        <taxon>Pseudomonadati</taxon>
        <taxon>Pseudomonadota</taxon>
        <taxon>Gammaproteobacteria</taxon>
        <taxon>Enterobacterales</taxon>
        <taxon>Enterobacteriaceae</taxon>
        <taxon>Escherichia</taxon>
    </lineage>
</organism>
<protein>
    <submittedName>
        <fullName evidence="1">Uncharacterized protein</fullName>
    </submittedName>
</protein>